<comment type="caution">
    <text evidence="2">The sequence shown here is derived from an EMBL/GenBank/DDBJ whole genome shotgun (WGS) entry which is preliminary data.</text>
</comment>
<dbReference type="AlphaFoldDB" id="A0A8H7RG81"/>
<dbReference type="Proteomes" id="UP000603453">
    <property type="component" value="Unassembled WGS sequence"/>
</dbReference>
<name>A0A8H7RG81_9FUNG</name>
<feature type="compositionally biased region" description="Low complexity" evidence="1">
    <location>
        <begin position="22"/>
        <end position="33"/>
    </location>
</feature>
<gene>
    <name evidence="2" type="ORF">INT47_000008</name>
</gene>
<feature type="compositionally biased region" description="Acidic residues" evidence="1">
    <location>
        <begin position="59"/>
        <end position="74"/>
    </location>
</feature>
<evidence type="ECO:0000313" key="2">
    <source>
        <dbReference type="EMBL" id="KAG2210854.1"/>
    </source>
</evidence>
<accession>A0A8H7RG81</accession>
<dbReference type="OrthoDB" id="2263377at2759"/>
<protein>
    <submittedName>
        <fullName evidence="2">Uncharacterized protein</fullName>
    </submittedName>
</protein>
<feature type="compositionally biased region" description="Basic and acidic residues" evidence="1">
    <location>
        <begin position="75"/>
        <end position="98"/>
    </location>
</feature>
<proteinExistence type="predicted"/>
<feature type="compositionally biased region" description="Polar residues" evidence="1">
    <location>
        <begin position="9"/>
        <end position="21"/>
    </location>
</feature>
<evidence type="ECO:0000313" key="3">
    <source>
        <dbReference type="Proteomes" id="UP000603453"/>
    </source>
</evidence>
<feature type="region of interest" description="Disordered" evidence="1">
    <location>
        <begin position="1"/>
        <end position="98"/>
    </location>
</feature>
<feature type="compositionally biased region" description="Polar residues" evidence="1">
    <location>
        <begin position="34"/>
        <end position="47"/>
    </location>
</feature>
<organism evidence="2 3">
    <name type="scientific">Mucor saturninus</name>
    <dbReference type="NCBI Taxonomy" id="64648"/>
    <lineage>
        <taxon>Eukaryota</taxon>
        <taxon>Fungi</taxon>
        <taxon>Fungi incertae sedis</taxon>
        <taxon>Mucoromycota</taxon>
        <taxon>Mucoromycotina</taxon>
        <taxon>Mucoromycetes</taxon>
        <taxon>Mucorales</taxon>
        <taxon>Mucorineae</taxon>
        <taxon>Mucoraceae</taxon>
        <taxon>Mucor</taxon>
    </lineage>
</organism>
<keyword evidence="3" id="KW-1185">Reference proteome</keyword>
<reference evidence="2" key="1">
    <citation type="submission" date="2020-12" db="EMBL/GenBank/DDBJ databases">
        <title>Metabolic potential, ecology and presence of endohyphal bacteria is reflected in genomic diversity of Mucoromycotina.</title>
        <authorList>
            <person name="Muszewska A."/>
            <person name="Okrasinska A."/>
            <person name="Steczkiewicz K."/>
            <person name="Drgas O."/>
            <person name="Orlowska M."/>
            <person name="Perlinska-Lenart U."/>
            <person name="Aleksandrzak-Piekarczyk T."/>
            <person name="Szatraj K."/>
            <person name="Zielenkiewicz U."/>
            <person name="Pilsyk S."/>
            <person name="Malc E."/>
            <person name="Mieczkowski P."/>
            <person name="Kruszewska J.S."/>
            <person name="Biernat P."/>
            <person name="Pawlowska J."/>
        </authorList>
    </citation>
    <scope>NUCLEOTIDE SEQUENCE</scope>
    <source>
        <strain evidence="2">WA0000017839</strain>
    </source>
</reference>
<sequence length="389" mass="43202">MDLAEKKPSSVTLHLTTGDSSTINNNIGTGIINFSQTQQPQQNASDENASDENAGGENAGDENASDENAGDENAGDERDSDKDETKFPSDLSIDHHPRRTSDYSLLIEGSSSQSEGSADNFRWMLDNTCISDLCFSVKSTTLQMVNNINPAQLSDIRLLAVNDIYLFDKNHASSISKYFSLGVHNPLEPSLLFETYHLENGNRCFDWCIGIEVSPPHNWLSSLTLCAKMLSDACESENVLDLHTAHVLAFILTIFVNGQPDCSIEDSFVHNYISPLLSSVFSSDPLLNMKWANGKLANDSNASYKSDFQVFNLSLAFSSPAFSPPAFSSLAFSSLAFWHIVLKRKASCEEEILQYQYTNQSIDYHFLDDMFQITTMAQEDYVHQEKSIC</sequence>
<dbReference type="EMBL" id="JAEPRD010000010">
    <property type="protein sequence ID" value="KAG2210854.1"/>
    <property type="molecule type" value="Genomic_DNA"/>
</dbReference>
<evidence type="ECO:0000256" key="1">
    <source>
        <dbReference type="SAM" id="MobiDB-lite"/>
    </source>
</evidence>